<feature type="transmembrane region" description="Helical" evidence="10">
    <location>
        <begin position="83"/>
        <end position="116"/>
    </location>
</feature>
<feature type="non-terminal residue" evidence="12">
    <location>
        <position position="1"/>
    </location>
</feature>
<keyword evidence="7 9" id="KW-0675">Receptor</keyword>
<dbReference type="Proteomes" id="UP001162164">
    <property type="component" value="Unassembled WGS sequence"/>
</dbReference>
<evidence type="ECO:0000256" key="7">
    <source>
        <dbReference type="ARBA" id="ARBA00023170"/>
    </source>
</evidence>
<dbReference type="PROSITE" id="PS50262">
    <property type="entry name" value="G_PROTEIN_RECEP_F1_2"/>
    <property type="match status" value="1"/>
</dbReference>
<evidence type="ECO:0000256" key="8">
    <source>
        <dbReference type="ARBA" id="ARBA00023224"/>
    </source>
</evidence>
<evidence type="ECO:0000259" key="11">
    <source>
        <dbReference type="PROSITE" id="PS50262"/>
    </source>
</evidence>
<comment type="subcellular location">
    <subcellularLocation>
        <location evidence="1">Membrane</location>
        <topology evidence="1">Multi-pass membrane protein</topology>
    </subcellularLocation>
</comment>
<evidence type="ECO:0000313" key="13">
    <source>
        <dbReference type="Proteomes" id="UP001162164"/>
    </source>
</evidence>
<protein>
    <recommendedName>
        <fullName evidence="11">G-protein coupled receptors family 1 profile domain-containing protein</fullName>
    </recommendedName>
</protein>
<evidence type="ECO:0000256" key="4">
    <source>
        <dbReference type="ARBA" id="ARBA00022989"/>
    </source>
</evidence>
<evidence type="ECO:0000256" key="1">
    <source>
        <dbReference type="ARBA" id="ARBA00004141"/>
    </source>
</evidence>
<evidence type="ECO:0000256" key="9">
    <source>
        <dbReference type="RuleBase" id="RU000688"/>
    </source>
</evidence>
<evidence type="ECO:0000256" key="3">
    <source>
        <dbReference type="ARBA" id="ARBA00022692"/>
    </source>
</evidence>
<dbReference type="PROSITE" id="PS00237">
    <property type="entry name" value="G_PROTEIN_RECEP_F1_1"/>
    <property type="match status" value="1"/>
</dbReference>
<keyword evidence="6 10" id="KW-0472">Membrane</keyword>
<dbReference type="PANTHER" id="PTHR24235:SF29">
    <property type="entry name" value="GH23382P"/>
    <property type="match status" value="1"/>
</dbReference>
<dbReference type="Gene3D" id="1.20.1070.10">
    <property type="entry name" value="Rhodopsin 7-helix transmembrane proteins"/>
    <property type="match status" value="1"/>
</dbReference>
<dbReference type="InterPro" id="IPR000276">
    <property type="entry name" value="GPCR_Rhodpsn"/>
</dbReference>
<comment type="similarity">
    <text evidence="2 9">Belongs to the G-protein coupled receptor 1 family.</text>
</comment>
<feature type="transmembrane region" description="Helical" evidence="10">
    <location>
        <begin position="51"/>
        <end position="71"/>
    </location>
</feature>
<dbReference type="EMBL" id="JAPWTJ010000393">
    <property type="protein sequence ID" value="KAJ8978891.1"/>
    <property type="molecule type" value="Genomic_DNA"/>
</dbReference>
<reference evidence="12" key="1">
    <citation type="journal article" date="2023" name="Insect Mol. Biol.">
        <title>Genome sequencing provides insights into the evolution of gene families encoding plant cell wall-degrading enzymes in longhorned beetles.</title>
        <authorList>
            <person name="Shin N.R."/>
            <person name="Okamura Y."/>
            <person name="Kirsch R."/>
            <person name="Pauchet Y."/>
        </authorList>
    </citation>
    <scope>NUCLEOTIDE SEQUENCE</scope>
    <source>
        <strain evidence="12">MMC_N1</strain>
    </source>
</reference>
<keyword evidence="8 9" id="KW-0807">Transducer</keyword>
<comment type="caution">
    <text evidence="12">The sequence shown here is derived from an EMBL/GenBank/DDBJ whole genome shotgun (WGS) entry which is preliminary data.</text>
</comment>
<evidence type="ECO:0000313" key="12">
    <source>
        <dbReference type="EMBL" id="KAJ8978891.1"/>
    </source>
</evidence>
<dbReference type="PANTHER" id="PTHR24235">
    <property type="entry name" value="NEUROPEPTIDE Y RECEPTOR"/>
    <property type="match status" value="1"/>
</dbReference>
<dbReference type="InterPro" id="IPR017452">
    <property type="entry name" value="GPCR_Rhodpsn_7TM"/>
</dbReference>
<dbReference type="PRINTS" id="PR00237">
    <property type="entry name" value="GPCRRHODOPSN"/>
</dbReference>
<organism evidence="12 13">
    <name type="scientific">Molorchus minor</name>
    <dbReference type="NCBI Taxonomy" id="1323400"/>
    <lineage>
        <taxon>Eukaryota</taxon>
        <taxon>Metazoa</taxon>
        <taxon>Ecdysozoa</taxon>
        <taxon>Arthropoda</taxon>
        <taxon>Hexapoda</taxon>
        <taxon>Insecta</taxon>
        <taxon>Pterygota</taxon>
        <taxon>Neoptera</taxon>
        <taxon>Endopterygota</taxon>
        <taxon>Coleoptera</taxon>
        <taxon>Polyphaga</taxon>
        <taxon>Cucujiformia</taxon>
        <taxon>Chrysomeloidea</taxon>
        <taxon>Cerambycidae</taxon>
        <taxon>Lamiinae</taxon>
        <taxon>Monochamini</taxon>
        <taxon>Molorchus</taxon>
    </lineage>
</organism>
<evidence type="ECO:0000256" key="5">
    <source>
        <dbReference type="ARBA" id="ARBA00023040"/>
    </source>
</evidence>
<keyword evidence="5 9" id="KW-0297">G-protein coupled receptor</keyword>
<evidence type="ECO:0000256" key="10">
    <source>
        <dbReference type="SAM" id="Phobius"/>
    </source>
</evidence>
<dbReference type="Pfam" id="PF00001">
    <property type="entry name" value="7tm_1"/>
    <property type="match status" value="1"/>
</dbReference>
<dbReference type="SUPFAM" id="SSF81321">
    <property type="entry name" value="Family A G protein-coupled receptor-like"/>
    <property type="match status" value="1"/>
</dbReference>
<gene>
    <name evidence="12" type="ORF">NQ317_008506</name>
</gene>
<name>A0ABQ9JL15_9CUCU</name>
<keyword evidence="4 10" id="KW-1133">Transmembrane helix</keyword>
<feature type="domain" description="G-protein coupled receptors family 1 profile" evidence="11">
    <location>
        <begin position="36"/>
        <end position="138"/>
    </location>
</feature>
<sequence length="138" mass="15342">NNYPIVLNASLHVVPDNTRDIFYWTILVISVIALIGNLLAIRSIIKRKCKVLQKTCIVSLALADIFSVVLFATNNLETLSQPLIIWSLGMFMCYFIPMGQVLGTTASAVALLLIALDRYQNVVYALKKKMGSKTTDLH</sequence>
<keyword evidence="3 9" id="KW-0812">Transmembrane</keyword>
<feature type="transmembrane region" description="Helical" evidence="10">
    <location>
        <begin position="21"/>
        <end position="39"/>
    </location>
</feature>
<accession>A0ABQ9JL15</accession>
<evidence type="ECO:0000256" key="2">
    <source>
        <dbReference type="ARBA" id="ARBA00010663"/>
    </source>
</evidence>
<proteinExistence type="inferred from homology"/>
<evidence type="ECO:0000256" key="6">
    <source>
        <dbReference type="ARBA" id="ARBA00023136"/>
    </source>
</evidence>
<keyword evidence="13" id="KW-1185">Reference proteome</keyword>